<evidence type="ECO:0000313" key="1">
    <source>
        <dbReference type="EMBL" id="WOY97471.1"/>
    </source>
</evidence>
<accession>A0ACD4WHS9</accession>
<gene>
    <name evidence="1" type="ORF">R2E43_08435</name>
</gene>
<keyword evidence="2" id="KW-1185">Reference proteome</keyword>
<proteinExistence type="predicted"/>
<protein>
    <submittedName>
        <fullName evidence="1">Uncharacterized protein</fullName>
    </submittedName>
</protein>
<name>A0ACD4WHS9_STRVN</name>
<sequence length="194" mass="22268">MAGEGDFDRKVLWHLIRAFRPDTKIVNIKDKTSLREADKELTPRIDRLRKLAQAASVRSELAGIVVHVDLDLVNAEEYEKVRRRISAELRKNFACPSAVALAAFEMEAWLMQFPAAFAKVNNGWILKAKYQKGCDLTKIHKPKERLKEHAWTPPYLESDAPRIMEKAFGKDGKLMQPDGKNRSYEEFITELAGW</sequence>
<reference evidence="1" key="1">
    <citation type="submission" date="2023-10" db="EMBL/GenBank/DDBJ databases">
        <title>The genome sequence of Streptomyces violaceoruber CGMCC 4.1801.</title>
        <authorList>
            <person name="Mo P."/>
        </authorList>
    </citation>
    <scope>NUCLEOTIDE SEQUENCE</scope>
    <source>
        <strain evidence="1">CGMCC 4.1801</strain>
    </source>
</reference>
<evidence type="ECO:0000313" key="2">
    <source>
        <dbReference type="Proteomes" id="UP001303608"/>
    </source>
</evidence>
<organism evidence="1 2">
    <name type="scientific">Streptomyces violaceoruber</name>
    <dbReference type="NCBI Taxonomy" id="1935"/>
    <lineage>
        <taxon>Bacteria</taxon>
        <taxon>Bacillati</taxon>
        <taxon>Actinomycetota</taxon>
        <taxon>Actinomycetes</taxon>
        <taxon>Kitasatosporales</taxon>
        <taxon>Streptomycetaceae</taxon>
        <taxon>Streptomyces</taxon>
        <taxon>Streptomyces violaceoruber group</taxon>
    </lineage>
</organism>
<dbReference type="Proteomes" id="UP001303608">
    <property type="component" value="Chromosome"/>
</dbReference>
<dbReference type="EMBL" id="CP137734">
    <property type="protein sequence ID" value="WOY97471.1"/>
    <property type="molecule type" value="Genomic_DNA"/>
</dbReference>